<evidence type="ECO:0000259" key="2">
    <source>
        <dbReference type="Pfam" id="PF07584"/>
    </source>
</evidence>
<evidence type="ECO:0000256" key="1">
    <source>
        <dbReference type="SAM" id="Phobius"/>
    </source>
</evidence>
<sequence>MSGPLLAFAAIALVMIVVHMTRPPHERREISSARFFDRLPPAREKRSRMKWSKPTDSPPFFLRMAILALLVSALLATGWRAPTPDEASAARVWVLIDTSSGMTTNTGSGSLWNLAHQRLVELANLIDSGDSNQEWSGRLSSFDMERRDHLADGSIDDILNAVDTLKPRALGTALDLVQATHREARRLMDRNPTEGFSHMLVLSDQPAPDWVAEAEAPVVVWLDVSVPVPNAGIHRIDTRRDALSGEIGSISVELRAQGPSVPSTLVVEGNRGSSRHDLTFAQGVARHRIDRPGAGRYRLTLEPNDAYLQDNRAEIEISPNRIPRLDWRLKDRTWAAILGAPATTPTDRNQRPPTDMVVQAVTATSDAEIDPNTPRLMIGNGYKKGNSLVYDFREDHPLLANLNLDAAETMAVVPTPLPDGFTPVLRDTDGNTWLAWRASPPAAFVAGLPQGQDTLRRFSTTAFFNAVHQLMGHRADVPLYTLTSPRHPEPEGTRLALHPGEGESYVPPHSIGHLEDLLRGTSRGETRAIWPWLLAAASLLFFLERVLLLIGGPAWR</sequence>
<keyword evidence="1" id="KW-0472">Membrane</keyword>
<dbReference type="InterPro" id="IPR024163">
    <property type="entry name" value="Aerotolerance_reg_N"/>
</dbReference>
<feature type="transmembrane region" description="Helical" evidence="1">
    <location>
        <begin position="60"/>
        <end position="79"/>
    </location>
</feature>
<feature type="transmembrane region" description="Helical" evidence="1">
    <location>
        <begin position="529"/>
        <end position="550"/>
    </location>
</feature>
<protein>
    <submittedName>
        <fullName evidence="3">BatA domain-containing protein</fullName>
    </submittedName>
</protein>
<proteinExistence type="predicted"/>
<dbReference type="RefSeq" id="WP_237382667.1">
    <property type="nucleotide sequence ID" value="NZ_CP071793.1"/>
</dbReference>
<dbReference type="PANTHER" id="PTHR37464">
    <property type="entry name" value="BLL2463 PROTEIN"/>
    <property type="match status" value="1"/>
</dbReference>
<dbReference type="Pfam" id="PF07584">
    <property type="entry name" value="BatA"/>
    <property type="match status" value="1"/>
</dbReference>
<accession>A0A8A4TTY5</accession>
<dbReference type="EMBL" id="CP071793">
    <property type="protein sequence ID" value="QTD52561.1"/>
    <property type="molecule type" value="Genomic_DNA"/>
</dbReference>
<evidence type="ECO:0000313" key="3">
    <source>
        <dbReference type="EMBL" id="QTD52561.1"/>
    </source>
</evidence>
<dbReference type="Proteomes" id="UP000663929">
    <property type="component" value="Chromosome"/>
</dbReference>
<dbReference type="AlphaFoldDB" id="A0A8A4TTY5"/>
<dbReference type="KEGG" id="scor:J3U87_08815"/>
<reference evidence="3" key="1">
    <citation type="submission" date="2021-03" db="EMBL/GenBank/DDBJ databases">
        <title>Acanthopleuribacteraceae sp. M133.</title>
        <authorList>
            <person name="Wang G."/>
        </authorList>
    </citation>
    <scope>NUCLEOTIDE SEQUENCE</scope>
    <source>
        <strain evidence="3">M133</strain>
    </source>
</reference>
<name>A0A8A4TTY5_SULCO</name>
<evidence type="ECO:0000313" key="4">
    <source>
        <dbReference type="Proteomes" id="UP000663929"/>
    </source>
</evidence>
<feature type="domain" description="Aerotolerance regulator N-terminal" evidence="2">
    <location>
        <begin position="5"/>
        <end position="74"/>
    </location>
</feature>
<dbReference type="PANTHER" id="PTHR37464:SF1">
    <property type="entry name" value="BLL2463 PROTEIN"/>
    <property type="match status" value="1"/>
</dbReference>
<keyword evidence="4" id="KW-1185">Reference proteome</keyword>
<keyword evidence="1" id="KW-0812">Transmembrane</keyword>
<keyword evidence="1" id="KW-1133">Transmembrane helix</keyword>
<gene>
    <name evidence="3" type="ORF">J3U87_08815</name>
</gene>
<organism evidence="3 4">
    <name type="scientific">Sulfidibacter corallicola</name>
    <dbReference type="NCBI Taxonomy" id="2818388"/>
    <lineage>
        <taxon>Bacteria</taxon>
        <taxon>Pseudomonadati</taxon>
        <taxon>Acidobacteriota</taxon>
        <taxon>Holophagae</taxon>
        <taxon>Acanthopleuribacterales</taxon>
        <taxon>Acanthopleuribacteraceae</taxon>
        <taxon>Sulfidibacter</taxon>
    </lineage>
</organism>